<reference evidence="22" key="1">
    <citation type="submission" date="2014-12" db="EMBL/GenBank/DDBJ databases">
        <authorList>
            <person name="Salcher M.M."/>
        </authorList>
    </citation>
    <scope>NUCLEOTIDE SEQUENCE [LARGE SCALE GENOMIC DNA]</scope>
    <source>
        <strain evidence="22">MMS-10A-171</strain>
    </source>
</reference>
<dbReference type="InterPro" id="IPR036206">
    <property type="entry name" value="ThiamineP_synth_sf"/>
</dbReference>
<dbReference type="GO" id="GO:0046872">
    <property type="term" value="F:metal ion binding"/>
    <property type="evidence" value="ECO:0007669"/>
    <property type="project" value="UniProtKB-KW"/>
</dbReference>
<dbReference type="InterPro" id="IPR015797">
    <property type="entry name" value="NUDIX_hydrolase-like_dom_sf"/>
</dbReference>
<evidence type="ECO:0000256" key="14">
    <source>
        <dbReference type="ARBA" id="ARBA00041592"/>
    </source>
</evidence>
<comment type="similarity">
    <text evidence="2 19">Belongs to the Nudix hydrolase family.</text>
</comment>
<evidence type="ECO:0000256" key="10">
    <source>
        <dbReference type="ARBA" id="ARBA00035861"/>
    </source>
</evidence>
<evidence type="ECO:0000256" key="17">
    <source>
        <dbReference type="PIRSR" id="PIRSR603561-1"/>
    </source>
</evidence>
<evidence type="ECO:0000256" key="11">
    <source>
        <dbReference type="ARBA" id="ARBA00036904"/>
    </source>
</evidence>
<dbReference type="InterPro" id="IPR000086">
    <property type="entry name" value="NUDIX_hydrolase_dom"/>
</dbReference>
<dbReference type="Proteomes" id="UP000056322">
    <property type="component" value="Chromosome 1"/>
</dbReference>
<feature type="binding site" evidence="17">
    <location>
        <begin position="37"/>
        <end position="40"/>
    </location>
    <ligand>
        <name>8-oxo-dGTP</name>
        <dbReference type="ChEBI" id="CHEBI:77896"/>
    </ligand>
</feature>
<evidence type="ECO:0000256" key="7">
    <source>
        <dbReference type="ARBA" id="ARBA00022801"/>
    </source>
</evidence>
<dbReference type="SUPFAM" id="SSF55811">
    <property type="entry name" value="Nudix"/>
    <property type="match status" value="1"/>
</dbReference>
<feature type="binding site" evidence="18">
    <location>
        <position position="40"/>
    </location>
    <ligand>
        <name>Mg(2+)</name>
        <dbReference type="ChEBI" id="CHEBI:18420"/>
    </ligand>
</feature>
<evidence type="ECO:0000256" key="12">
    <source>
        <dbReference type="ARBA" id="ARBA00038905"/>
    </source>
</evidence>
<dbReference type="GO" id="GO:0008413">
    <property type="term" value="F:8-oxo-7,8-dihydroguanosine triphosphate pyrophosphatase activity"/>
    <property type="evidence" value="ECO:0007669"/>
    <property type="project" value="InterPro"/>
</dbReference>
<dbReference type="GO" id="GO:0009228">
    <property type="term" value="P:thiamine biosynthetic process"/>
    <property type="evidence" value="ECO:0007669"/>
    <property type="project" value="UniProtKB-KW"/>
</dbReference>
<keyword evidence="4" id="KW-0235">DNA replication</keyword>
<dbReference type="Pfam" id="PF02581">
    <property type="entry name" value="TMP-TENI"/>
    <property type="match status" value="1"/>
</dbReference>
<name>A0A0B7IW41_9PROT</name>
<protein>
    <recommendedName>
        <fullName evidence="13">8-oxo-dGTP diphosphatase</fullName>
        <ecNumber evidence="12">3.6.1.55</ecNumber>
    </recommendedName>
    <alternativeName>
        <fullName evidence="16">7,8-dihydro-8-oxoguanine-triphosphatase</fullName>
    </alternativeName>
    <alternativeName>
        <fullName evidence="15">Mutator protein MutT</fullName>
    </alternativeName>
    <alternativeName>
        <fullName evidence="14">dGTP pyrophosphohydrolase</fullName>
    </alternativeName>
</protein>
<dbReference type="GO" id="GO:0035539">
    <property type="term" value="F:8-oxo-7,8-dihydrodeoxyguanosine triphosphate pyrophosphatase activity"/>
    <property type="evidence" value="ECO:0007669"/>
    <property type="project" value="UniProtKB-EC"/>
</dbReference>
<evidence type="ECO:0000256" key="15">
    <source>
        <dbReference type="ARBA" id="ARBA00041979"/>
    </source>
</evidence>
<dbReference type="PROSITE" id="PS00893">
    <property type="entry name" value="NUDIX_BOX"/>
    <property type="match status" value="1"/>
</dbReference>
<dbReference type="CDD" id="cd00564">
    <property type="entry name" value="TMP_TenI"/>
    <property type="match status" value="1"/>
</dbReference>
<comment type="catalytic activity">
    <reaction evidence="10">
        <text>8-oxo-dGTP + H2O = 8-oxo-dGMP + diphosphate + H(+)</text>
        <dbReference type="Rhea" id="RHEA:31575"/>
        <dbReference type="ChEBI" id="CHEBI:15377"/>
        <dbReference type="ChEBI" id="CHEBI:15378"/>
        <dbReference type="ChEBI" id="CHEBI:33019"/>
        <dbReference type="ChEBI" id="CHEBI:63224"/>
        <dbReference type="ChEBI" id="CHEBI:77896"/>
        <dbReference type="EC" id="3.6.1.55"/>
    </reaction>
</comment>
<evidence type="ECO:0000313" key="22">
    <source>
        <dbReference type="Proteomes" id="UP000056322"/>
    </source>
</evidence>
<dbReference type="RefSeq" id="WP_082048429.1">
    <property type="nucleotide sequence ID" value="NZ_LN794158.1"/>
</dbReference>
<dbReference type="GO" id="GO:0006260">
    <property type="term" value="P:DNA replication"/>
    <property type="evidence" value="ECO:0007669"/>
    <property type="project" value="UniProtKB-KW"/>
</dbReference>
<evidence type="ECO:0000259" key="20">
    <source>
        <dbReference type="PROSITE" id="PS51462"/>
    </source>
</evidence>
<feature type="binding site" evidence="17">
    <location>
        <position position="26"/>
    </location>
    <ligand>
        <name>8-oxo-dGTP</name>
        <dbReference type="ChEBI" id="CHEBI:77896"/>
    </ligand>
</feature>
<proteinExistence type="inferred from homology"/>
<organism evidence="21 22">
    <name type="scientific">Candidatus Methylopumilus turicensis</name>
    <dbReference type="NCBI Taxonomy" id="1581680"/>
    <lineage>
        <taxon>Bacteria</taxon>
        <taxon>Pseudomonadati</taxon>
        <taxon>Pseudomonadota</taxon>
        <taxon>Betaproteobacteria</taxon>
        <taxon>Nitrosomonadales</taxon>
        <taxon>Methylophilaceae</taxon>
        <taxon>Candidatus Methylopumilus</taxon>
    </lineage>
</organism>
<evidence type="ECO:0000313" key="21">
    <source>
        <dbReference type="EMBL" id="CEN56537.1"/>
    </source>
</evidence>
<dbReference type="OrthoDB" id="9810648at2"/>
<dbReference type="GO" id="GO:0044716">
    <property type="term" value="F:8-oxo-GDP phosphatase activity"/>
    <property type="evidence" value="ECO:0007669"/>
    <property type="project" value="TreeGrafter"/>
</dbReference>
<dbReference type="STRING" id="1581680.BN1209_1500"/>
<evidence type="ECO:0000256" key="6">
    <source>
        <dbReference type="ARBA" id="ARBA00022763"/>
    </source>
</evidence>
<dbReference type="InterPro" id="IPR020084">
    <property type="entry name" value="NUDIX_hydrolase_CS"/>
</dbReference>
<dbReference type="InterPro" id="IPR022998">
    <property type="entry name" value="ThiamineP_synth_TenI"/>
</dbReference>
<dbReference type="InterPro" id="IPR013785">
    <property type="entry name" value="Aldolase_TIM"/>
</dbReference>
<keyword evidence="7 19" id="KW-0378">Hydrolase</keyword>
<accession>A0A0B7IW41</accession>
<feature type="binding site" evidence="17">
    <location>
        <position position="122"/>
    </location>
    <ligand>
        <name>8-oxo-dGTP</name>
        <dbReference type="ChEBI" id="CHEBI:77896"/>
    </ligand>
</feature>
<dbReference type="HOGENOM" id="CLU_076087_0_0_4"/>
<evidence type="ECO:0000256" key="18">
    <source>
        <dbReference type="PIRSR" id="PIRSR603561-2"/>
    </source>
</evidence>
<dbReference type="PANTHER" id="PTHR47707">
    <property type="entry name" value="8-OXO-DGTP DIPHOSPHATASE"/>
    <property type="match status" value="1"/>
</dbReference>
<dbReference type="PANTHER" id="PTHR47707:SF1">
    <property type="entry name" value="NUDIX HYDROLASE FAMILY PROTEIN"/>
    <property type="match status" value="1"/>
</dbReference>
<keyword evidence="8 18" id="KW-0460">Magnesium</keyword>
<evidence type="ECO:0000256" key="5">
    <source>
        <dbReference type="ARBA" id="ARBA00022723"/>
    </source>
</evidence>
<dbReference type="GO" id="GO:0044715">
    <property type="term" value="F:8-oxo-dGDP phosphatase activity"/>
    <property type="evidence" value="ECO:0007669"/>
    <property type="project" value="TreeGrafter"/>
</dbReference>
<dbReference type="EMBL" id="LN794158">
    <property type="protein sequence ID" value="CEN56537.1"/>
    <property type="molecule type" value="Genomic_DNA"/>
</dbReference>
<dbReference type="GO" id="GO:0006281">
    <property type="term" value="P:DNA repair"/>
    <property type="evidence" value="ECO:0007669"/>
    <property type="project" value="UniProtKB-KW"/>
</dbReference>
<keyword evidence="3" id="KW-0515">Mutator protein</keyword>
<dbReference type="InterPro" id="IPR047127">
    <property type="entry name" value="MutT-like"/>
</dbReference>
<evidence type="ECO:0000256" key="16">
    <source>
        <dbReference type="ARBA" id="ARBA00042798"/>
    </source>
</evidence>
<feature type="binding site" evidence="18">
    <location>
        <position position="60"/>
    </location>
    <ligand>
        <name>Mg(2+)</name>
        <dbReference type="ChEBI" id="CHEBI:18420"/>
    </ligand>
</feature>
<keyword evidence="9" id="KW-0234">DNA repair</keyword>
<dbReference type="NCBIfam" id="NF006530">
    <property type="entry name" value="PRK08999.1"/>
    <property type="match status" value="1"/>
</dbReference>
<comment type="catalytic activity">
    <reaction evidence="11">
        <text>8-oxo-GTP + H2O = 8-oxo-GMP + diphosphate + H(+)</text>
        <dbReference type="Rhea" id="RHEA:67616"/>
        <dbReference type="ChEBI" id="CHEBI:15377"/>
        <dbReference type="ChEBI" id="CHEBI:15378"/>
        <dbReference type="ChEBI" id="CHEBI:33019"/>
        <dbReference type="ChEBI" id="CHEBI:143553"/>
        <dbReference type="ChEBI" id="CHEBI:145694"/>
    </reaction>
</comment>
<dbReference type="InterPro" id="IPR003561">
    <property type="entry name" value="Mutator_MutT"/>
</dbReference>
<evidence type="ECO:0000256" key="1">
    <source>
        <dbReference type="ARBA" id="ARBA00001946"/>
    </source>
</evidence>
<comment type="cofactor">
    <cofactor evidence="1 18">
        <name>Mg(2+)</name>
        <dbReference type="ChEBI" id="CHEBI:18420"/>
    </cofactor>
</comment>
<keyword evidence="5 18" id="KW-0479">Metal-binding</keyword>
<evidence type="ECO:0000256" key="2">
    <source>
        <dbReference type="ARBA" id="ARBA00005582"/>
    </source>
</evidence>
<dbReference type="Gene3D" id="3.20.20.70">
    <property type="entry name" value="Aldolase class I"/>
    <property type="match status" value="1"/>
</dbReference>
<evidence type="ECO:0000256" key="13">
    <source>
        <dbReference type="ARBA" id="ARBA00040794"/>
    </source>
</evidence>
<dbReference type="AlphaFoldDB" id="A0A0B7IW41"/>
<dbReference type="EC" id="3.6.1.55" evidence="12"/>
<dbReference type="CDD" id="cd03425">
    <property type="entry name" value="NUDIX_MutT_NudA_like"/>
    <property type="match status" value="1"/>
</dbReference>
<dbReference type="InterPro" id="IPR020476">
    <property type="entry name" value="Nudix_hydrolase"/>
</dbReference>
<evidence type="ECO:0000256" key="3">
    <source>
        <dbReference type="ARBA" id="ARBA00022457"/>
    </source>
</evidence>
<dbReference type="Pfam" id="PF00293">
    <property type="entry name" value="NUDIX"/>
    <property type="match status" value="1"/>
</dbReference>
<sequence>MNTNKVVHAAVAVLMREDGMVLLGNRPAGKAWAGWWEFPGGKIEDGETPLEALQRELDEELGVQATEAYPWLVRTFDYPEKTVKLNFFIVKSWQGEPVGREGQQLSWQNPAALTVEPMLPANIPILSALSLPAVYAITNMMEMGEASFFKALALQLEKGLKLIQVREKQLGREALIAFAHKVIALARPFGARVLMNADWDDVMKAGADGMHLNSHALMNLSEKPHGLLVAASCHNTQEMAKAVQMNVDFVMLSPVLPTRSHPETQAMGWEAFAKMKQDYPLPVYALGGMQYSALKNAWQAGGHGIAMQRAVWE</sequence>
<feature type="domain" description="Nudix hydrolase" evidence="20">
    <location>
        <begin position="5"/>
        <end position="133"/>
    </location>
</feature>
<evidence type="ECO:0000256" key="4">
    <source>
        <dbReference type="ARBA" id="ARBA00022705"/>
    </source>
</evidence>
<keyword evidence="6" id="KW-0227">DNA damage</keyword>
<evidence type="ECO:0000256" key="19">
    <source>
        <dbReference type="RuleBase" id="RU003476"/>
    </source>
</evidence>
<evidence type="ECO:0000256" key="8">
    <source>
        <dbReference type="ARBA" id="ARBA00022842"/>
    </source>
</evidence>
<dbReference type="Gene3D" id="3.90.79.10">
    <property type="entry name" value="Nucleoside Triphosphate Pyrophosphohydrolase"/>
    <property type="match status" value="1"/>
</dbReference>
<evidence type="ECO:0000256" key="9">
    <source>
        <dbReference type="ARBA" id="ARBA00023204"/>
    </source>
</evidence>
<dbReference type="PROSITE" id="PS51462">
    <property type="entry name" value="NUDIX"/>
    <property type="match status" value="1"/>
</dbReference>
<dbReference type="SUPFAM" id="SSF51391">
    <property type="entry name" value="Thiamin phosphate synthase"/>
    <property type="match status" value="1"/>
</dbReference>
<dbReference type="PRINTS" id="PR00502">
    <property type="entry name" value="NUDIXFAMILY"/>
</dbReference>
<dbReference type="NCBIfam" id="TIGR00586">
    <property type="entry name" value="mutt"/>
    <property type="match status" value="1"/>
</dbReference>
<keyword evidence="22" id="KW-1185">Reference proteome</keyword>
<gene>
    <name evidence="21" type="ORF">BN1209_1500</name>
</gene>
<dbReference type="KEGG" id="mbac:BN1209_1500"/>